<dbReference type="KEGG" id="tot:TOT_010001165"/>
<dbReference type="VEuPathDB" id="PiroplasmaDB:TOT_010001165"/>
<reference evidence="2 3" key="1">
    <citation type="journal article" date="2012" name="MBio">
        <title>Comparative genome analysis of three eukaryotic parasites with differing abilities to transform leukocytes reveals key mediators of Theileria-induced leukocyte transformation.</title>
        <authorList>
            <person name="Hayashida K."/>
            <person name="Hara Y."/>
            <person name="Abe T."/>
            <person name="Yamasaki C."/>
            <person name="Toyoda A."/>
            <person name="Kosuge T."/>
            <person name="Suzuki Y."/>
            <person name="Sato Y."/>
            <person name="Kawashima S."/>
            <person name="Katayama T."/>
            <person name="Wakaguri H."/>
            <person name="Inoue N."/>
            <person name="Homma K."/>
            <person name="Tada-Umezaki M."/>
            <person name="Yagi Y."/>
            <person name="Fujii Y."/>
            <person name="Habara T."/>
            <person name="Kanehisa M."/>
            <person name="Watanabe H."/>
            <person name="Ito K."/>
            <person name="Gojobori T."/>
            <person name="Sugawara H."/>
            <person name="Imanishi T."/>
            <person name="Weir W."/>
            <person name="Gardner M."/>
            <person name="Pain A."/>
            <person name="Shiels B."/>
            <person name="Hattori M."/>
            <person name="Nene V."/>
            <person name="Sugimoto C."/>
        </authorList>
    </citation>
    <scope>NUCLEOTIDE SEQUENCE [LARGE SCALE GENOMIC DNA]</scope>
    <source>
        <strain evidence="2 3">Shintoku</strain>
    </source>
</reference>
<protein>
    <recommendedName>
        <fullName evidence="4">SfiI-subtelomeric related protein family member</fullName>
    </recommendedName>
</protein>
<dbReference type="GeneID" id="20713968"/>
<feature type="signal peptide" evidence="1">
    <location>
        <begin position="1"/>
        <end position="18"/>
    </location>
</feature>
<evidence type="ECO:0000256" key="1">
    <source>
        <dbReference type="SAM" id="SignalP"/>
    </source>
</evidence>
<evidence type="ECO:0008006" key="4">
    <source>
        <dbReference type="Google" id="ProtNLM"/>
    </source>
</evidence>
<accession>J4C327</accession>
<evidence type="ECO:0000313" key="3">
    <source>
        <dbReference type="Proteomes" id="UP000003786"/>
    </source>
</evidence>
<keyword evidence="3" id="KW-1185">Reference proteome</keyword>
<dbReference type="InterPro" id="IPR007480">
    <property type="entry name" value="DUF529"/>
</dbReference>
<dbReference type="EMBL" id="AP011946">
    <property type="protein sequence ID" value="BAM39711.1"/>
    <property type="molecule type" value="Genomic_DNA"/>
</dbReference>
<dbReference type="Proteomes" id="UP000003786">
    <property type="component" value="Chromosome 1"/>
</dbReference>
<dbReference type="RefSeq" id="XP_009690012.1">
    <property type="nucleotide sequence ID" value="XM_009691717.1"/>
</dbReference>
<dbReference type="OrthoDB" id="10335735at2759"/>
<name>J4C327_THEOR</name>
<evidence type="ECO:0000313" key="2">
    <source>
        <dbReference type="EMBL" id="BAM39711.1"/>
    </source>
</evidence>
<proteinExistence type="predicted"/>
<organism evidence="2 3">
    <name type="scientific">Theileria orientalis strain Shintoku</name>
    <dbReference type="NCBI Taxonomy" id="869250"/>
    <lineage>
        <taxon>Eukaryota</taxon>
        <taxon>Sar</taxon>
        <taxon>Alveolata</taxon>
        <taxon>Apicomplexa</taxon>
        <taxon>Aconoidasida</taxon>
        <taxon>Piroplasmida</taxon>
        <taxon>Theileriidae</taxon>
        <taxon>Theileria</taxon>
    </lineage>
</organism>
<feature type="chain" id="PRO_5003777854" description="SfiI-subtelomeric related protein family member" evidence="1">
    <location>
        <begin position="19"/>
        <end position="590"/>
    </location>
</feature>
<sequence length="590" mass="68659">MGTKRLFMFLIFCLVTYSVTDYAKCTEEESKDSESPKTTSDENEVIKETKDVNSLDAPVENKKKPIMTFLDLDCKFCCGLYDYYYNSNVELFQANKNIGFETIIFGLETLWARKGEEYVFKVEVTKIYPNKMAMVLHLDNGDLIKLCRNEINGKWDEELVRMNPKSLELEHPSEISIITEKCPYPVIHKVNDDTKYDLKLVDEGYHFTFRDSAKVIKIKCGGTTLWERGNTDEQPLSLLFSRKFNKIVMSFHDWTTIYEKIEGRWTIRDDSTLAEEKEHYSKTFSERNLKLLTDSSPFRSDPSKYVFEKVDEARCKYKFKSGVKCREVRYAGMTVWAAMSIYSDYPREIYVNKSSKTVTLVGEMVTVYSLNEIRWEIIYCGIPNGLDLDISKKKPTNDYDYKFEEETNISIYRGKATSAFKSVKQRSIFCFSCFCPVTTIWEANGIYEFATKVVMVKIGSGTQFLAIYQIDGCWKKFKKTRKTRRWEEIDSHEKIPVYVNLESDYETKAYVVLIGFTTIFSPKEGFAFAGVYQWSGWCSSDNKTIWKAKNESEYSHKIVVEGFGKERSRVVVHLPEGELSFFEPGLKMLR</sequence>
<dbReference type="Pfam" id="PF04385">
    <property type="entry name" value="FAINT"/>
    <property type="match status" value="2"/>
</dbReference>
<keyword evidence="1" id="KW-0732">Signal</keyword>
<gene>
    <name evidence="2" type="ORF">TOT_010001165</name>
</gene>
<dbReference type="AlphaFoldDB" id="J4C327"/>